<evidence type="ECO:0000256" key="2">
    <source>
        <dbReference type="ARBA" id="ARBA00022980"/>
    </source>
</evidence>
<protein>
    <submittedName>
        <fullName evidence="5">S1 RNA binding domain-containing protein</fullName>
    </submittedName>
</protein>
<keyword evidence="3" id="KW-0687">Ribonucleoprotein</keyword>
<evidence type="ECO:0000313" key="5">
    <source>
        <dbReference type="EMBL" id="AFZ81726.1"/>
    </source>
</evidence>
<dbReference type="EMBL" id="CP001670">
    <property type="protein sequence ID" value="AFZ81726.1"/>
    <property type="molecule type" value="Genomic_DNA"/>
</dbReference>
<keyword evidence="2" id="KW-0689">Ribosomal protein</keyword>
<dbReference type="RefSeq" id="XP_004831392.1">
    <property type="nucleotide sequence ID" value="XM_004831335.1"/>
</dbReference>
<dbReference type="InterPro" id="IPR012340">
    <property type="entry name" value="NA-bd_OB-fold"/>
</dbReference>
<dbReference type="GO" id="GO:1990904">
    <property type="term" value="C:ribonucleoprotein complex"/>
    <property type="evidence" value="ECO:0007669"/>
    <property type="project" value="UniProtKB-KW"/>
</dbReference>
<organism evidence="5 6">
    <name type="scientific">Theileria equi strain WA</name>
    <dbReference type="NCBI Taxonomy" id="1537102"/>
    <lineage>
        <taxon>Eukaryota</taxon>
        <taxon>Sar</taxon>
        <taxon>Alveolata</taxon>
        <taxon>Apicomplexa</taxon>
        <taxon>Aconoidasida</taxon>
        <taxon>Piroplasmida</taxon>
        <taxon>Theileriidae</taxon>
        <taxon>Theileria</taxon>
    </lineage>
</organism>
<evidence type="ECO:0000313" key="6">
    <source>
        <dbReference type="Proteomes" id="UP000031512"/>
    </source>
</evidence>
<keyword evidence="6" id="KW-1185">Reference proteome</keyword>
<evidence type="ECO:0000259" key="4">
    <source>
        <dbReference type="PROSITE" id="PS50126"/>
    </source>
</evidence>
<feature type="domain" description="S1 motif" evidence="4">
    <location>
        <begin position="165"/>
        <end position="237"/>
    </location>
</feature>
<sequence>MFDDELVDRIGYEAVEKSPEKHPIMLHNLSKRLVKAMVNHDMDLLNEDPDNHSKNREENFRISKNYKRLNPDFYTIGEVVKGRVYMVFPTYALVDIGSVCYGVLHARDMSNSWINRADMDLTPGDIISVYIKAVNSQRPTIRLSLRPLSDISLPGRRPLHSFKIEEQVTGRVTRRSPLGFYVDIGATVDAFLHNSDRKLSKKFTGEERLHLKIGTRVPILYIKGIDFIKNRIQVSENSLQEELNKRLVTGDETLGHQAAYLKCAKRDFMNELRVDELEKMKQIGGYDSLLSEIGGHRNHTTEYILYLENLRKKKELEKQQEQLFQDTSTKEKLRRDKERFNKLGYEIADLNEVSIEPKPFERSIYKYADSCVWSSKVYTPFNITDTDSYFNAVTDELTSALRDVQGENFNFASELGIPDNDLSKDRHELIEYLWTAFRAPPSELSTIPNESNDEILIDDILEVPIDDSTRIKERNERLSKIISELESTGDPEYKEFAEILRETKIPNPFAHSRKLFDDEKSAIKGASALFGEDVSDWTERARRLVLSDPSKLEEIMSNNLGGSLAYSDSVSDVPLDVLETEGDDNQGFVKPIITQGDLLGSKNDSRSVGYDNTSFDSDHGFTKDNRDTKNSSYSAYDGSIDTNYTDDFNVLEKKKSKFERINFHKLCNVLEKDLQGYEDKLSKVDLLIKKEFPTTVKNSYEEKVPSEYECYGIASILQGIKETTEKSQQGEAVSDDSKFSYMPNYLKMRDSLKEANMSSDVCSIASEQIIDASNTSEDCTKTEGSLETFDFGFDDLDEDSSEDSARMLKYLLKSKKGIKQLARFARRFLSPNELKYLDGSGNNPRDEEELAAILRSKGKKQEKTNYTYYPEGITNYVPPKDNRTEDKKIIDSKRRLENLKKNRRFLMMLRRLDIDPNNLSFDNILDKLPRQFVFERLPPFKKLKNS</sequence>
<comment type="similarity">
    <text evidence="1">Belongs to the bacterial ribosomal protein bS1 family.</text>
</comment>
<dbReference type="GO" id="GO:0003729">
    <property type="term" value="F:mRNA binding"/>
    <property type="evidence" value="ECO:0007669"/>
    <property type="project" value="TreeGrafter"/>
</dbReference>
<dbReference type="STRING" id="1537102.L0B3C4"/>
<dbReference type="SUPFAM" id="SSF50249">
    <property type="entry name" value="Nucleic acid-binding proteins"/>
    <property type="match status" value="2"/>
</dbReference>
<dbReference type="GO" id="GO:0005840">
    <property type="term" value="C:ribosome"/>
    <property type="evidence" value="ECO:0007669"/>
    <property type="project" value="UniProtKB-KW"/>
</dbReference>
<proteinExistence type="inferred from homology"/>
<dbReference type="PANTHER" id="PTHR10724:SF7">
    <property type="entry name" value="SMALL RIBOSOMAL SUBUNIT PROTEIN BS1C"/>
    <property type="match status" value="1"/>
</dbReference>
<dbReference type="PROSITE" id="PS50126">
    <property type="entry name" value="S1"/>
    <property type="match status" value="2"/>
</dbReference>
<dbReference type="InterPro" id="IPR050437">
    <property type="entry name" value="Ribos_protein_bS1-like"/>
</dbReference>
<gene>
    <name evidence="5" type="ORF">BEWA_011440</name>
</gene>
<dbReference type="Gene3D" id="2.40.50.140">
    <property type="entry name" value="Nucleic acid-binding proteins"/>
    <property type="match status" value="2"/>
</dbReference>
<dbReference type="InterPro" id="IPR003029">
    <property type="entry name" value="S1_domain"/>
</dbReference>
<dbReference type="Proteomes" id="UP000031512">
    <property type="component" value="Chromosome 3"/>
</dbReference>
<dbReference type="AlphaFoldDB" id="L0B3C4"/>
<dbReference type="eggNOG" id="ENOG502SCJV">
    <property type="taxonomic scope" value="Eukaryota"/>
</dbReference>
<accession>L0B3C4</accession>
<evidence type="ECO:0000256" key="3">
    <source>
        <dbReference type="ARBA" id="ARBA00023274"/>
    </source>
</evidence>
<dbReference type="VEuPathDB" id="PiroplasmaDB:BEWA_011440"/>
<dbReference type="GO" id="GO:0003735">
    <property type="term" value="F:structural constituent of ribosome"/>
    <property type="evidence" value="ECO:0007669"/>
    <property type="project" value="TreeGrafter"/>
</dbReference>
<dbReference type="Pfam" id="PF00575">
    <property type="entry name" value="S1"/>
    <property type="match status" value="2"/>
</dbReference>
<evidence type="ECO:0000256" key="1">
    <source>
        <dbReference type="ARBA" id="ARBA00006767"/>
    </source>
</evidence>
<dbReference type="GO" id="GO:0006412">
    <property type="term" value="P:translation"/>
    <property type="evidence" value="ECO:0007669"/>
    <property type="project" value="TreeGrafter"/>
</dbReference>
<dbReference type="PANTHER" id="PTHR10724">
    <property type="entry name" value="30S RIBOSOMAL PROTEIN S1"/>
    <property type="match status" value="1"/>
</dbReference>
<dbReference type="OrthoDB" id="361601at2759"/>
<dbReference type="KEGG" id="beq:BEWA_011440"/>
<dbReference type="GeneID" id="15805333"/>
<feature type="domain" description="S1 motif" evidence="4">
    <location>
        <begin position="77"/>
        <end position="146"/>
    </location>
</feature>
<dbReference type="SMART" id="SM00316">
    <property type="entry name" value="S1"/>
    <property type="match status" value="2"/>
</dbReference>
<reference evidence="5 6" key="1">
    <citation type="journal article" date="2012" name="BMC Genomics">
        <title>Comparative genomic analysis and phylogenetic position of Theileria equi.</title>
        <authorList>
            <person name="Kappmeyer L.S."/>
            <person name="Thiagarajan M."/>
            <person name="Herndon D.R."/>
            <person name="Ramsay J.D."/>
            <person name="Caler E."/>
            <person name="Djikeng A."/>
            <person name="Gillespie J.J."/>
            <person name="Lau A.O."/>
            <person name="Roalson E.H."/>
            <person name="Silva J.C."/>
            <person name="Silva M.G."/>
            <person name="Suarez C.E."/>
            <person name="Ueti M.W."/>
            <person name="Nene V.M."/>
            <person name="Mealey R.H."/>
            <person name="Knowles D.P."/>
            <person name="Brayton K.A."/>
        </authorList>
    </citation>
    <scope>NUCLEOTIDE SEQUENCE [LARGE SCALE GENOMIC DNA]</scope>
    <source>
        <strain evidence="5 6">WA</strain>
    </source>
</reference>
<name>L0B3C4_THEEQ</name>